<proteinExistence type="predicted"/>
<organism evidence="1 2">
    <name type="scientific">Paraphaeosphaeria sporulosa</name>
    <dbReference type="NCBI Taxonomy" id="1460663"/>
    <lineage>
        <taxon>Eukaryota</taxon>
        <taxon>Fungi</taxon>
        <taxon>Dikarya</taxon>
        <taxon>Ascomycota</taxon>
        <taxon>Pezizomycotina</taxon>
        <taxon>Dothideomycetes</taxon>
        <taxon>Pleosporomycetidae</taxon>
        <taxon>Pleosporales</taxon>
        <taxon>Massarineae</taxon>
        <taxon>Didymosphaeriaceae</taxon>
        <taxon>Paraphaeosphaeria</taxon>
    </lineage>
</organism>
<dbReference type="OrthoDB" id="10476513at2759"/>
<accession>A0A177BVM4</accession>
<dbReference type="InParanoid" id="A0A177BVM4"/>
<sequence length="153" mass="17136">MFLEAQQGMRASPCVLIPGFLRRHVEESSARSKECFCNTFRYQSDRPNGLISATPLSAVACALEAWNQNTRSWNVFLGAPAGKTFGNPRKPKSWRISAILKSSHGYVLEDWREDTKRYVSSNHGCIGYRISSETSAAAKSDHLWARKSLNVVL</sequence>
<protein>
    <submittedName>
        <fullName evidence="1">Uncharacterized protein</fullName>
    </submittedName>
</protein>
<reference evidence="1 2" key="1">
    <citation type="submission" date="2016-05" db="EMBL/GenBank/DDBJ databases">
        <title>Comparative analysis of secretome profiles of manganese(II)-oxidizing ascomycete fungi.</title>
        <authorList>
            <consortium name="DOE Joint Genome Institute"/>
            <person name="Zeiner C.A."/>
            <person name="Purvine S.O."/>
            <person name="Zink E.M."/>
            <person name="Wu S."/>
            <person name="Pasa-Tolic L."/>
            <person name="Chaput D.L."/>
            <person name="Haridas S."/>
            <person name="Grigoriev I.V."/>
            <person name="Santelli C.M."/>
            <person name="Hansel C.M."/>
        </authorList>
    </citation>
    <scope>NUCLEOTIDE SEQUENCE [LARGE SCALE GENOMIC DNA]</scope>
    <source>
        <strain evidence="1 2">AP3s5-JAC2a</strain>
    </source>
</reference>
<evidence type="ECO:0000313" key="1">
    <source>
        <dbReference type="EMBL" id="OAF99205.1"/>
    </source>
</evidence>
<gene>
    <name evidence="1" type="ORF">CC84DRAFT_385041</name>
</gene>
<dbReference type="GeneID" id="28769482"/>
<dbReference type="AlphaFoldDB" id="A0A177BVM4"/>
<dbReference type="Proteomes" id="UP000077069">
    <property type="component" value="Unassembled WGS sequence"/>
</dbReference>
<keyword evidence="2" id="KW-1185">Reference proteome</keyword>
<name>A0A177BVM4_9PLEO</name>
<dbReference type="RefSeq" id="XP_018029571.1">
    <property type="nucleotide sequence ID" value="XM_018185996.1"/>
</dbReference>
<evidence type="ECO:0000313" key="2">
    <source>
        <dbReference type="Proteomes" id="UP000077069"/>
    </source>
</evidence>
<dbReference type="EMBL" id="KV441562">
    <property type="protein sequence ID" value="OAF99205.1"/>
    <property type="molecule type" value="Genomic_DNA"/>
</dbReference>